<dbReference type="AlphaFoldDB" id="A0A6G0W8B9"/>
<protein>
    <recommendedName>
        <fullName evidence="3">DDE Tnp4 domain-containing protein</fullName>
    </recommendedName>
</protein>
<dbReference type="EMBL" id="VJMJ01000336">
    <property type="protein sequence ID" value="KAF0722388.1"/>
    <property type="molecule type" value="Genomic_DNA"/>
</dbReference>
<proteinExistence type="predicted"/>
<sequence>MQMPQRVPKKFKTKFPYFDQALCAIDGAHFEITVAKADSERFRNRNTQKAKVTAVNVFKRSLKADESGKMIEAIMDKFGFHLAFNVGPSGKPLARHTVTGYFRHVKLWLLEHHPQNRGKV</sequence>
<gene>
    <name evidence="1" type="ORF">Ae201684_018457</name>
</gene>
<name>A0A6G0W8B9_9STRA</name>
<reference evidence="1 2" key="1">
    <citation type="submission" date="2019-07" db="EMBL/GenBank/DDBJ databases">
        <title>Genomics analysis of Aphanomyces spp. identifies a new class of oomycete effector associated with host adaptation.</title>
        <authorList>
            <person name="Gaulin E."/>
        </authorList>
    </citation>
    <scope>NUCLEOTIDE SEQUENCE [LARGE SCALE GENOMIC DNA]</scope>
    <source>
        <strain evidence="1 2">ATCC 201684</strain>
    </source>
</reference>
<comment type="caution">
    <text evidence="1">The sequence shown here is derived from an EMBL/GenBank/DDBJ whole genome shotgun (WGS) entry which is preliminary data.</text>
</comment>
<evidence type="ECO:0008006" key="3">
    <source>
        <dbReference type="Google" id="ProtNLM"/>
    </source>
</evidence>
<dbReference type="Proteomes" id="UP000481153">
    <property type="component" value="Unassembled WGS sequence"/>
</dbReference>
<organism evidence="1 2">
    <name type="scientific">Aphanomyces euteiches</name>
    <dbReference type="NCBI Taxonomy" id="100861"/>
    <lineage>
        <taxon>Eukaryota</taxon>
        <taxon>Sar</taxon>
        <taxon>Stramenopiles</taxon>
        <taxon>Oomycota</taxon>
        <taxon>Saprolegniomycetes</taxon>
        <taxon>Saprolegniales</taxon>
        <taxon>Verrucalvaceae</taxon>
        <taxon>Aphanomyces</taxon>
    </lineage>
</organism>
<evidence type="ECO:0000313" key="1">
    <source>
        <dbReference type="EMBL" id="KAF0722388.1"/>
    </source>
</evidence>
<keyword evidence="2" id="KW-1185">Reference proteome</keyword>
<accession>A0A6G0W8B9</accession>
<evidence type="ECO:0000313" key="2">
    <source>
        <dbReference type="Proteomes" id="UP000481153"/>
    </source>
</evidence>